<organism evidence="1 2">
    <name type="scientific">Nocardioides luteus</name>
    <dbReference type="NCBI Taxonomy" id="1844"/>
    <lineage>
        <taxon>Bacteria</taxon>
        <taxon>Bacillati</taxon>
        <taxon>Actinomycetota</taxon>
        <taxon>Actinomycetes</taxon>
        <taxon>Propionibacteriales</taxon>
        <taxon>Nocardioidaceae</taxon>
        <taxon>Nocardioides</taxon>
    </lineage>
</organism>
<gene>
    <name evidence="1" type="ORF">GCM10017579_40560</name>
</gene>
<dbReference type="EMBL" id="BSEL01000008">
    <property type="protein sequence ID" value="GLJ70020.1"/>
    <property type="molecule type" value="Genomic_DNA"/>
</dbReference>
<proteinExistence type="predicted"/>
<comment type="caution">
    <text evidence="1">The sequence shown here is derived from an EMBL/GenBank/DDBJ whole genome shotgun (WGS) entry which is preliminary data.</text>
</comment>
<reference evidence="1" key="2">
    <citation type="submission" date="2023-01" db="EMBL/GenBank/DDBJ databases">
        <authorList>
            <person name="Sun Q."/>
            <person name="Evtushenko L."/>
        </authorList>
    </citation>
    <scope>NUCLEOTIDE SEQUENCE</scope>
    <source>
        <strain evidence="1">VKM Ac-1246</strain>
    </source>
</reference>
<accession>A0ABQ5T2D3</accession>
<protein>
    <submittedName>
        <fullName evidence="1">Uncharacterized protein</fullName>
    </submittedName>
</protein>
<evidence type="ECO:0000313" key="1">
    <source>
        <dbReference type="EMBL" id="GLJ70020.1"/>
    </source>
</evidence>
<sequence length="122" mass="13099">MTWSNWSSVIFRIVASRGHARGDLDAELFGSGLCGGAVEIGDHHLRALRHEARGDGEADALSTSGDDRGLVREKFHSSFPFWSCATVCVAITLRRLSGIFSGPSLPPGVRSDPILLPPLTID</sequence>
<evidence type="ECO:0000313" key="2">
    <source>
        <dbReference type="Proteomes" id="UP001142292"/>
    </source>
</evidence>
<dbReference type="Proteomes" id="UP001142292">
    <property type="component" value="Unassembled WGS sequence"/>
</dbReference>
<reference evidence="1" key="1">
    <citation type="journal article" date="2014" name="Int. J. Syst. Evol. Microbiol.">
        <title>Complete genome of a new Firmicutes species belonging to the dominant human colonic microbiota ('Ruminococcus bicirculans') reveals two chromosomes and a selective capacity to utilize plant glucans.</title>
        <authorList>
            <consortium name="NISC Comparative Sequencing Program"/>
            <person name="Wegmann U."/>
            <person name="Louis P."/>
            <person name="Goesmann A."/>
            <person name="Henrissat B."/>
            <person name="Duncan S.H."/>
            <person name="Flint H.J."/>
        </authorList>
    </citation>
    <scope>NUCLEOTIDE SEQUENCE</scope>
    <source>
        <strain evidence="1">VKM Ac-1246</strain>
    </source>
</reference>
<keyword evidence="2" id="KW-1185">Reference proteome</keyword>
<name>A0ABQ5T2D3_9ACTN</name>